<name>A0A369WTA9_9GAMM</name>
<dbReference type="Gene3D" id="3.40.50.1820">
    <property type="entry name" value="alpha/beta hydrolase"/>
    <property type="match status" value="1"/>
</dbReference>
<dbReference type="AlphaFoldDB" id="A0A369WTA9"/>
<comment type="caution">
    <text evidence="1">The sequence shown here is derived from an EMBL/GenBank/DDBJ whole genome shotgun (WGS) entry which is preliminary data.</text>
</comment>
<dbReference type="SUPFAM" id="SSF53474">
    <property type="entry name" value="alpha/beta-Hydrolases"/>
    <property type="match status" value="1"/>
</dbReference>
<proteinExistence type="predicted"/>
<accession>A0A369WTA9</accession>
<gene>
    <name evidence="1" type="ORF">DV711_04345</name>
</gene>
<dbReference type="RefSeq" id="WP_114694412.1">
    <property type="nucleotide sequence ID" value="NZ_QQOH01000001.1"/>
</dbReference>
<keyword evidence="2" id="KW-1185">Reference proteome</keyword>
<evidence type="ECO:0000313" key="1">
    <source>
        <dbReference type="EMBL" id="RDE24821.1"/>
    </source>
</evidence>
<dbReference type="Proteomes" id="UP000253769">
    <property type="component" value="Unassembled WGS sequence"/>
</dbReference>
<dbReference type="EMBL" id="QQOH01000001">
    <property type="protein sequence ID" value="RDE24821.1"/>
    <property type="molecule type" value="Genomic_DNA"/>
</dbReference>
<organism evidence="1 2">
    <name type="scientific">Motiliproteus coralliicola</name>
    <dbReference type="NCBI Taxonomy" id="2283196"/>
    <lineage>
        <taxon>Bacteria</taxon>
        <taxon>Pseudomonadati</taxon>
        <taxon>Pseudomonadota</taxon>
        <taxon>Gammaproteobacteria</taxon>
        <taxon>Oceanospirillales</taxon>
        <taxon>Oceanospirillaceae</taxon>
        <taxon>Motiliproteus</taxon>
    </lineage>
</organism>
<evidence type="ECO:0000313" key="2">
    <source>
        <dbReference type="Proteomes" id="UP000253769"/>
    </source>
</evidence>
<protein>
    <recommendedName>
        <fullName evidence="3">Hydrolase 2, exosortase A system-associated</fullName>
    </recommendedName>
</protein>
<evidence type="ECO:0008006" key="3">
    <source>
        <dbReference type="Google" id="ProtNLM"/>
    </source>
</evidence>
<dbReference type="InterPro" id="IPR029058">
    <property type="entry name" value="AB_hydrolase_fold"/>
</dbReference>
<dbReference type="OrthoDB" id="249225at2"/>
<reference evidence="1 2" key="1">
    <citation type="submission" date="2018-07" db="EMBL/GenBank/DDBJ databases">
        <title>Motiliproteus coralliicola sp. nov., a bacterium isolated from Coral.</title>
        <authorList>
            <person name="Wang G."/>
        </authorList>
    </citation>
    <scope>NUCLEOTIDE SEQUENCE [LARGE SCALE GENOMIC DNA]</scope>
    <source>
        <strain evidence="1 2">C34</strain>
    </source>
</reference>
<sequence length="272" mass="30713">MSDGYFLATDRGHLYLARFGELAGRHVWLYLPPFAEEMNLSRAIVARQARAFVESGEAVVCLDYLGSGDSELELDQTDLDCWLDNIRAAVIWLQQQGAASVGVWGLRFGALMATTYLEQRGTNGYQPIDRLLLWKPVLDAKTMMGQFFRMRQVADSIKGLPKVNWQERVKQGETVEVAGYPVSTNWLRSISELRMRDQIGLHMPQTIWLEAASDKISPAVDKVAQLWPEAGLTLQYCEGSAFWQNPDCYDSPALIQQTLDSCQELREDVCVQ</sequence>